<evidence type="ECO:0000313" key="1">
    <source>
        <dbReference type="EMBL" id="KAF5192046.1"/>
    </source>
</evidence>
<dbReference type="Proteomes" id="UP000554482">
    <property type="component" value="Unassembled WGS sequence"/>
</dbReference>
<evidence type="ECO:0008006" key="3">
    <source>
        <dbReference type="Google" id="ProtNLM"/>
    </source>
</evidence>
<keyword evidence="2" id="KW-1185">Reference proteome</keyword>
<name>A0A7J6W3U4_THATH</name>
<organism evidence="1 2">
    <name type="scientific">Thalictrum thalictroides</name>
    <name type="common">Rue-anemone</name>
    <name type="synonym">Anemone thalictroides</name>
    <dbReference type="NCBI Taxonomy" id="46969"/>
    <lineage>
        <taxon>Eukaryota</taxon>
        <taxon>Viridiplantae</taxon>
        <taxon>Streptophyta</taxon>
        <taxon>Embryophyta</taxon>
        <taxon>Tracheophyta</taxon>
        <taxon>Spermatophyta</taxon>
        <taxon>Magnoliopsida</taxon>
        <taxon>Ranunculales</taxon>
        <taxon>Ranunculaceae</taxon>
        <taxon>Thalictroideae</taxon>
        <taxon>Thalictrum</taxon>
    </lineage>
</organism>
<evidence type="ECO:0000313" key="2">
    <source>
        <dbReference type="Proteomes" id="UP000554482"/>
    </source>
</evidence>
<dbReference type="AlphaFoldDB" id="A0A7J6W3U4"/>
<accession>A0A7J6W3U4</accession>
<protein>
    <recommendedName>
        <fullName evidence="3">DUF4283 domain-containing protein</fullName>
    </recommendedName>
</protein>
<dbReference type="PANTHER" id="PTHR31286">
    <property type="entry name" value="GLYCINE-RICH CELL WALL STRUCTURAL PROTEIN 1.8-LIKE"/>
    <property type="match status" value="1"/>
</dbReference>
<gene>
    <name evidence="1" type="ORF">FRX31_018367</name>
</gene>
<sequence length="311" mass="35119">MDSIALWVKFPDLPSEYFDEKFLSFLGNQLGKIIRIDLTTKNISKGRFAHLFIEKDLNTPIVSHFIIGNFEQTIEYEGGFSICFKFGLLGHKEESCKNWINEFSSSFPMESQQCVPNDVTFEKDDCVERSVLTANFGKSNLMEVEPGLDGNQGCHEPNGNNPHYCNNIKNVSSGYYGGSRCSRDDELMDDFASKDVGNDYSMAEIQCKGKEIQSEINGGEAIHRGRMGRKNNSPVLHSNRALCPTSGIFKQKCNKDKVSCGNNSGKRKRVVGENLQYRNDSIAEGEGQPRIHIKSSRRFKDQVCAHFNERR</sequence>
<dbReference type="PANTHER" id="PTHR31286:SF99">
    <property type="entry name" value="DUF4283 DOMAIN-CONTAINING PROTEIN"/>
    <property type="match status" value="1"/>
</dbReference>
<dbReference type="EMBL" id="JABWDY010021958">
    <property type="protein sequence ID" value="KAF5192046.1"/>
    <property type="molecule type" value="Genomic_DNA"/>
</dbReference>
<comment type="caution">
    <text evidence="1">The sequence shown here is derived from an EMBL/GenBank/DDBJ whole genome shotgun (WGS) entry which is preliminary data.</text>
</comment>
<dbReference type="OrthoDB" id="1096772at2759"/>
<dbReference type="InterPro" id="IPR040256">
    <property type="entry name" value="At4g02000-like"/>
</dbReference>
<proteinExistence type="predicted"/>
<reference evidence="1 2" key="1">
    <citation type="submission" date="2020-06" db="EMBL/GenBank/DDBJ databases">
        <title>Transcriptomic and genomic resources for Thalictrum thalictroides and T. hernandezii: Facilitating candidate gene discovery in an emerging model plant lineage.</title>
        <authorList>
            <person name="Arias T."/>
            <person name="Riano-Pachon D.M."/>
            <person name="Di Stilio V.S."/>
        </authorList>
    </citation>
    <scope>NUCLEOTIDE SEQUENCE [LARGE SCALE GENOMIC DNA]</scope>
    <source>
        <strain evidence="2">cv. WT478/WT964</strain>
        <tissue evidence="1">Leaves</tissue>
    </source>
</reference>